<dbReference type="Proteomes" id="UP001580346">
    <property type="component" value="Unassembled WGS sequence"/>
</dbReference>
<proteinExistence type="predicted"/>
<gene>
    <name evidence="2" type="ORF">ACE41H_03140</name>
</gene>
<dbReference type="InterPro" id="IPR029016">
    <property type="entry name" value="GAF-like_dom_sf"/>
</dbReference>
<dbReference type="EMBL" id="JBHHMI010000002">
    <property type="protein sequence ID" value="MFB5265782.1"/>
    <property type="molecule type" value="Genomic_DNA"/>
</dbReference>
<dbReference type="InterPro" id="IPR003018">
    <property type="entry name" value="GAF"/>
</dbReference>
<protein>
    <submittedName>
        <fullName evidence="2">GAF domain-containing protein</fullName>
    </submittedName>
</protein>
<name>A0ABV5AP35_9BACL</name>
<feature type="domain" description="GAF" evidence="1">
    <location>
        <begin position="11"/>
        <end position="132"/>
    </location>
</feature>
<dbReference type="RefSeq" id="WP_375353327.1">
    <property type="nucleotide sequence ID" value="NZ_JBHHMI010000002.1"/>
</dbReference>
<sequence length="153" mass="17420">MNNKVDYQRKLDQVREAFGYDFMALALVESEEYHYVIKWKYASGNLNDRFRRIVLQSGKGIAGMVFKTGKPLLIPSVHQQLESESLFNYPIVQSEKLRSLGAVPLWNDARVAGVLLGGFRDEEHRVTDEMLKVMADDARTGFGDFDGKELMAN</sequence>
<dbReference type="SUPFAM" id="SSF55781">
    <property type="entry name" value="GAF domain-like"/>
    <property type="match status" value="1"/>
</dbReference>
<evidence type="ECO:0000313" key="2">
    <source>
        <dbReference type="EMBL" id="MFB5265782.1"/>
    </source>
</evidence>
<reference evidence="2 3" key="1">
    <citation type="submission" date="2024-09" db="EMBL/GenBank/DDBJ databases">
        <title>Paenibacillus zeirhizospherea sp. nov., isolated from surface of the maize (Zea mays) roots in a horticulture field, Hungary.</title>
        <authorList>
            <person name="Marton D."/>
            <person name="Farkas M."/>
            <person name="Bedics A."/>
            <person name="Toth E."/>
            <person name="Tancsics A."/>
            <person name="Boka K."/>
            <person name="Maroti G."/>
            <person name="Kriszt B."/>
            <person name="Cserhati M."/>
        </authorList>
    </citation>
    <scope>NUCLEOTIDE SEQUENCE [LARGE SCALE GENOMIC DNA]</scope>
    <source>
        <strain evidence="2 3">KCTC 33519</strain>
    </source>
</reference>
<evidence type="ECO:0000313" key="3">
    <source>
        <dbReference type="Proteomes" id="UP001580346"/>
    </source>
</evidence>
<dbReference type="Gene3D" id="3.30.450.40">
    <property type="match status" value="1"/>
</dbReference>
<accession>A0ABV5AP35</accession>
<comment type="caution">
    <text evidence="2">The sequence shown here is derived from an EMBL/GenBank/DDBJ whole genome shotgun (WGS) entry which is preliminary data.</text>
</comment>
<keyword evidence="3" id="KW-1185">Reference proteome</keyword>
<organism evidence="2 3">
    <name type="scientific">Paenibacillus enshidis</name>
    <dbReference type="NCBI Taxonomy" id="1458439"/>
    <lineage>
        <taxon>Bacteria</taxon>
        <taxon>Bacillati</taxon>
        <taxon>Bacillota</taxon>
        <taxon>Bacilli</taxon>
        <taxon>Bacillales</taxon>
        <taxon>Paenibacillaceae</taxon>
        <taxon>Paenibacillus</taxon>
    </lineage>
</organism>
<evidence type="ECO:0000259" key="1">
    <source>
        <dbReference type="Pfam" id="PF13185"/>
    </source>
</evidence>
<dbReference type="Pfam" id="PF13185">
    <property type="entry name" value="GAF_2"/>
    <property type="match status" value="1"/>
</dbReference>